<dbReference type="Proteomes" id="UP000553459">
    <property type="component" value="Unassembled WGS sequence"/>
</dbReference>
<gene>
    <name evidence="4" type="ORF">GNY06_01020</name>
</gene>
<organism evidence="4 5">
    <name type="scientific">Elizabethkingia argenteiflava</name>
    <dbReference type="NCBI Taxonomy" id="2681556"/>
    <lineage>
        <taxon>Bacteria</taxon>
        <taxon>Pseudomonadati</taxon>
        <taxon>Bacteroidota</taxon>
        <taxon>Flavobacteriia</taxon>
        <taxon>Flavobacteriales</taxon>
        <taxon>Weeksellaceae</taxon>
        <taxon>Elizabethkingia</taxon>
    </lineage>
</organism>
<evidence type="ECO:0000259" key="3">
    <source>
        <dbReference type="Pfam" id="PF25023"/>
    </source>
</evidence>
<dbReference type="InterPro" id="IPR056823">
    <property type="entry name" value="TEN-like_YD-shell"/>
</dbReference>
<dbReference type="Pfam" id="PF25023">
    <property type="entry name" value="TEN_YD-shell"/>
    <property type="match status" value="1"/>
</dbReference>
<dbReference type="CDD" id="cd14740">
    <property type="entry name" value="PAAR_4"/>
    <property type="match status" value="1"/>
</dbReference>
<dbReference type="InterPro" id="IPR045351">
    <property type="entry name" value="DUF6531"/>
</dbReference>
<evidence type="ECO:0000256" key="1">
    <source>
        <dbReference type="ARBA" id="ARBA00022737"/>
    </source>
</evidence>
<dbReference type="Pfam" id="PF20148">
    <property type="entry name" value="DUF6531"/>
    <property type="match status" value="1"/>
</dbReference>
<dbReference type="AlphaFoldDB" id="A0A845PSL4"/>
<dbReference type="NCBIfam" id="TIGR01643">
    <property type="entry name" value="YD_repeat_2x"/>
    <property type="match status" value="1"/>
</dbReference>
<feature type="non-terminal residue" evidence="4">
    <location>
        <position position="1167"/>
    </location>
</feature>
<proteinExistence type="predicted"/>
<dbReference type="InterPro" id="IPR006530">
    <property type="entry name" value="YD"/>
</dbReference>
<feature type="domain" description="DUF6531" evidence="2">
    <location>
        <begin position="281"/>
        <end position="352"/>
    </location>
</feature>
<feature type="domain" description="Teneurin-like YD-shell" evidence="3">
    <location>
        <begin position="547"/>
        <end position="701"/>
    </location>
</feature>
<dbReference type="RefSeq" id="WP_166518414.1">
    <property type="nucleotide sequence ID" value="NZ_JAAABJ010000145.1"/>
</dbReference>
<dbReference type="InterPro" id="IPR050708">
    <property type="entry name" value="T6SS_VgrG/RHS"/>
</dbReference>
<dbReference type="Gene3D" id="2.180.10.10">
    <property type="entry name" value="RHS repeat-associated core"/>
    <property type="match status" value="3"/>
</dbReference>
<keyword evidence="5" id="KW-1185">Reference proteome</keyword>
<evidence type="ECO:0000313" key="5">
    <source>
        <dbReference type="Proteomes" id="UP000553459"/>
    </source>
</evidence>
<accession>A0A845PSL4</accession>
<dbReference type="PANTHER" id="PTHR32305:SF15">
    <property type="entry name" value="PROTEIN RHSA-RELATED"/>
    <property type="match status" value="1"/>
</dbReference>
<evidence type="ECO:0000259" key="2">
    <source>
        <dbReference type="Pfam" id="PF20148"/>
    </source>
</evidence>
<name>A0A845PSL4_9FLAO</name>
<dbReference type="EMBL" id="JAAABJ010000145">
    <property type="protein sequence ID" value="NAW50031.1"/>
    <property type="molecule type" value="Genomic_DNA"/>
</dbReference>
<comment type="caution">
    <text evidence="4">The sequence shown here is derived from an EMBL/GenBank/DDBJ whole genome shotgun (WGS) entry which is preliminary data.</text>
</comment>
<evidence type="ECO:0000313" key="4">
    <source>
        <dbReference type="EMBL" id="NAW50031.1"/>
    </source>
</evidence>
<keyword evidence="1" id="KW-0677">Repeat</keyword>
<reference evidence="4 5" key="1">
    <citation type="submission" date="2019-11" db="EMBL/GenBank/DDBJ databases">
        <title>Characterization of Elizabethkingia argenteiflava sp. nov., isolated from inner surface of Soybean Pods.</title>
        <authorList>
            <person name="Mo S."/>
        </authorList>
    </citation>
    <scope>NUCLEOTIDE SEQUENCE [LARGE SCALE GENOMIC DNA]</scope>
    <source>
        <strain evidence="4 5">YB22</strain>
    </source>
</reference>
<protein>
    <submittedName>
        <fullName evidence="4">RHS repeat protein</fullName>
    </submittedName>
</protein>
<dbReference type="PANTHER" id="PTHR32305">
    <property type="match status" value="1"/>
</dbReference>
<sequence length="1167" mass="132037">MDITGKAITSPAPRRGFGELFGSAKDKLDHLQKNMASILPSMPGQNVAKYYDLAIGVDFHATVIPPMPLLPVPHIGMVFDIMSAVMSAISTVVPPPPPADGTSAPTSLSSICKAIVHSMKPTVKVHGQWIANAGTGIQHLPGIFAHLPFPVVTPMASSEMFMGSSTVLADGGPCSTQFHPALSCNLVGIPAPLRIGKPKPKVALMAPTSMLLIITSGGSPVLVGGAPTIDLFQMGFRIGLKGMGKLWKKASGGLKKVINKIKTKNPKLSKILQPVKCRLFGEPVDAATGRVYSSNTDIELPGPLPFVWQRTYYSDAQAEGALGYNWHHSYHMGLYDMGDGYASLRLSDGREILVPLVENGHTYYHRIEKLTFTRDENGYLLIDADKLHYRFKGGKNSQGYHMLSQISTAEGFRIKFEYNHKGCLTKITDSRNQLIHVNTDPRGYITRLYTDTESRSIVLVEYAYDDKGNMVYVKDVGGAEKHFHYKGHLLVQLTNQTGQSFYWEYQGIGDEAKCIHTWGDGGVLEYWTQYLPGHTITRNGLGHTSHYFYDENHLIYKIIDENQGITHQSYNQYQELEVVVDPEGLSQKYQYNRFGMLRKLENENGEITTYEYDEEQNLTALSTPGGKQLKWEYDALNRVTRKTMADGNTLSYAYDNMYLKSITDGQGNAFYLFFDQRHQLVQLTYPNESFSQWGYDAMGNVLYERDVRGNYTRYAYDDAGNVTYISEPDGNEHYFQYDSSYNIISAKDDLHEVVFKYGSLGVLLSRTQNGRSVRFGYDRELRLKSISNEAAEVYGFELDGLGNVVGERGFDGQYRRYERDANSRVTQVLRPGDKWSRYQYDGLGNVVLEEHSDQSWAAYKYDKDGMLADALNQDIHIKLLRNRGGHVVKEVQGAHSLSRSYDKWGHVVKIESSMGADIAMDYDQLGQVRQMHSKGWNAQWQYDKSGLEIQRQLSGNVEIKTQRDRYGRVITRSIGAHHAEQVRHSYHWGKGNRLNQIVNELSRATTRFEYDAWDQLVSGTYSHRSGSETIYKAPDAIGNLFKTPERKDRQYDKGGKLLKDEKYYYHYDGEGNLIFKELISSAYPAIYHKKELQKKLGIQLRGSGTGWIYEWAGNGMLQSLIQPHGKRISFVYDALGRRIAKEYKGRVTRWLWDGNVPLHEWQYEGSF</sequence>